<dbReference type="CDD" id="cd06850">
    <property type="entry name" value="biotinyl_domain"/>
    <property type="match status" value="1"/>
</dbReference>
<dbReference type="SMART" id="SM00878">
    <property type="entry name" value="Biotin_carb_C"/>
    <property type="match status" value="1"/>
</dbReference>
<dbReference type="PROSITE" id="PS00866">
    <property type="entry name" value="CPSASE_1"/>
    <property type="match status" value="1"/>
</dbReference>
<keyword evidence="4 7" id="KW-0547">Nucleotide-binding</keyword>
<dbReference type="NCBIfam" id="NF006367">
    <property type="entry name" value="PRK08591.1"/>
    <property type="match status" value="1"/>
</dbReference>
<dbReference type="Proteomes" id="UP000662818">
    <property type="component" value="Chromosome"/>
</dbReference>
<dbReference type="PROSITE" id="PS00188">
    <property type="entry name" value="BIOTIN"/>
    <property type="match status" value="1"/>
</dbReference>
<reference evidence="12 13" key="1">
    <citation type="submission" date="2017-06" db="EMBL/GenBank/DDBJ databases">
        <title>Complete Genome Sequence of the Soil Carbazole-Degrading Bacterium Nocardioides aromaticivorans IC177.</title>
        <authorList>
            <person name="Vejarano F."/>
            <person name="Suzuki-Minakuchi C."/>
            <person name="Ohtsubo Y."/>
            <person name="Tsuda M."/>
            <person name="Okada K."/>
            <person name="Nojiri H."/>
        </authorList>
    </citation>
    <scope>NUCLEOTIDE SEQUENCE [LARGE SCALE GENOMIC DNA]</scope>
    <source>
        <strain evidence="12 13">IC177</strain>
    </source>
</reference>
<dbReference type="EC" id="6.3.4.14" evidence="2"/>
<proteinExistence type="predicted"/>
<evidence type="ECO:0000256" key="1">
    <source>
        <dbReference type="ARBA" id="ARBA00001953"/>
    </source>
</evidence>
<evidence type="ECO:0000259" key="11">
    <source>
        <dbReference type="PROSITE" id="PS50979"/>
    </source>
</evidence>
<evidence type="ECO:0000259" key="10">
    <source>
        <dbReference type="PROSITE" id="PS50975"/>
    </source>
</evidence>
<dbReference type="Gene3D" id="3.30.470.20">
    <property type="entry name" value="ATP-grasp fold, B domain"/>
    <property type="match status" value="1"/>
</dbReference>
<organism evidence="12 13">
    <name type="scientific">Nocardioides aromaticivorans</name>
    <dbReference type="NCBI Taxonomy" id="200618"/>
    <lineage>
        <taxon>Bacteria</taxon>
        <taxon>Bacillati</taxon>
        <taxon>Actinomycetota</taxon>
        <taxon>Actinomycetes</taxon>
        <taxon>Propionibacteriales</taxon>
        <taxon>Nocardioidaceae</taxon>
        <taxon>Nocardioides</taxon>
    </lineage>
</organism>
<dbReference type="RefSeq" id="WP_207007682.1">
    <property type="nucleotide sequence ID" value="NZ_CP022295.1"/>
</dbReference>
<evidence type="ECO:0000256" key="5">
    <source>
        <dbReference type="ARBA" id="ARBA00022840"/>
    </source>
</evidence>
<gene>
    <name evidence="12" type="ORF">CFH99_24545</name>
</gene>
<dbReference type="PROSITE" id="PS50979">
    <property type="entry name" value="BC"/>
    <property type="match status" value="1"/>
</dbReference>
<dbReference type="InterPro" id="IPR005479">
    <property type="entry name" value="CPAse_ATP-bd"/>
</dbReference>
<dbReference type="InterPro" id="IPR011764">
    <property type="entry name" value="Biotin_carboxylation_dom"/>
</dbReference>
<feature type="domain" description="Lipoyl-binding" evidence="9">
    <location>
        <begin position="523"/>
        <end position="598"/>
    </location>
</feature>
<dbReference type="Pfam" id="PF02786">
    <property type="entry name" value="CPSase_L_D2"/>
    <property type="match status" value="1"/>
</dbReference>
<evidence type="ECO:0000256" key="7">
    <source>
        <dbReference type="PROSITE-ProRule" id="PRU00409"/>
    </source>
</evidence>
<feature type="domain" description="Biotin carboxylation" evidence="11">
    <location>
        <begin position="1"/>
        <end position="448"/>
    </location>
</feature>
<dbReference type="PROSITE" id="PS50975">
    <property type="entry name" value="ATP_GRASP"/>
    <property type="match status" value="1"/>
</dbReference>
<dbReference type="InterPro" id="IPR011053">
    <property type="entry name" value="Single_hybrid_motif"/>
</dbReference>
<accession>A0ABX7PS91</accession>
<name>A0ABX7PS91_9ACTN</name>
<keyword evidence="5 7" id="KW-0067">ATP-binding</keyword>
<dbReference type="InterPro" id="IPR005481">
    <property type="entry name" value="BC-like_N"/>
</dbReference>
<dbReference type="PANTHER" id="PTHR18866:SF33">
    <property type="entry name" value="METHYLCROTONOYL-COA CARBOXYLASE SUBUNIT ALPHA, MITOCHONDRIAL-RELATED"/>
    <property type="match status" value="1"/>
</dbReference>
<evidence type="ECO:0000256" key="2">
    <source>
        <dbReference type="ARBA" id="ARBA00013263"/>
    </source>
</evidence>
<keyword evidence="13" id="KW-1185">Reference proteome</keyword>
<dbReference type="InterPro" id="IPR011054">
    <property type="entry name" value="Rudment_hybrid_motif"/>
</dbReference>
<feature type="region of interest" description="Disordered" evidence="8">
    <location>
        <begin position="503"/>
        <end position="531"/>
    </location>
</feature>
<dbReference type="EMBL" id="CP022295">
    <property type="protein sequence ID" value="QSR28796.1"/>
    <property type="molecule type" value="Genomic_DNA"/>
</dbReference>
<sequence length="602" mass="62938">MFSKVLIANRGEIAVRVIRTCRELGIASVAVHSDPDAASLHVRVADESVLLPGTSPADTYLDIAKVIEAARSTGAEAIHPGYGFLAENAEFAAAVEAAGLVFIGPPAAAIDVMGEKVAAREVAESANVPQVPGSAGAIETVEEVLAFGEQHGYPIAIKASYGGGGRGMRTVQTAADVADALESAQREAKAAFGRGDVYLERYIENARHVEVQLFADSHDNVVWLGDRDCSVQRRHQKVVEEAPAPGLSAELREAMGEASVRLARKVGYRGAGTVEFLVETDPERFYFLEMNTRIQVEHPVTEMTLGLDLIREQLQVAAGEPLSIPSSGPEPRGHAIEVRVNAEDVAGGAFRPSPGPIVALNVPDRAGVRFDGGYEAGDEVLPYYDSLIGKLVVWAPTRDHAIDRALAAIAELQLTGVPTTLPAAAVIMDHPDFRKMAIGTRWLENSIDLASLLPAAPAEGAEAEAGDEDEDYDRQEVWVGGRRYVIPLASAGAVPAAVAESVAASPSGGARPSGNRKAGRGGARKAAGSGLVTSPMQGTVIKVNVAEGQDVAEGDIVAVMEAMKMENPLRATVAGTVTSVEAKPGDVVAAGTTIVQIAPAAS</sequence>
<dbReference type="Pfam" id="PF00289">
    <property type="entry name" value="Biotin_carb_N"/>
    <property type="match status" value="1"/>
</dbReference>
<dbReference type="Pfam" id="PF00364">
    <property type="entry name" value="Biotin_lipoyl"/>
    <property type="match status" value="1"/>
</dbReference>
<dbReference type="PANTHER" id="PTHR18866">
    <property type="entry name" value="CARBOXYLASE:PYRUVATE/ACETYL-COA/PROPIONYL-COA CARBOXYLASE"/>
    <property type="match status" value="1"/>
</dbReference>
<dbReference type="SUPFAM" id="SSF56059">
    <property type="entry name" value="Glutathione synthetase ATP-binding domain-like"/>
    <property type="match status" value="1"/>
</dbReference>
<feature type="domain" description="ATP-grasp" evidence="10">
    <location>
        <begin position="120"/>
        <end position="318"/>
    </location>
</feature>
<dbReference type="InterPro" id="IPR011761">
    <property type="entry name" value="ATP-grasp"/>
</dbReference>
<protein>
    <recommendedName>
        <fullName evidence="2">biotin carboxylase</fullName>
        <ecNumber evidence="2">6.3.4.14</ecNumber>
    </recommendedName>
</protein>
<evidence type="ECO:0000256" key="6">
    <source>
        <dbReference type="ARBA" id="ARBA00023267"/>
    </source>
</evidence>
<dbReference type="SUPFAM" id="SSF51230">
    <property type="entry name" value="Single hybrid motif"/>
    <property type="match status" value="1"/>
</dbReference>
<dbReference type="PROSITE" id="PS00867">
    <property type="entry name" value="CPSASE_2"/>
    <property type="match status" value="1"/>
</dbReference>
<dbReference type="Pfam" id="PF02785">
    <property type="entry name" value="Biotin_carb_C"/>
    <property type="match status" value="1"/>
</dbReference>
<keyword evidence="6" id="KW-0092">Biotin</keyword>
<evidence type="ECO:0000256" key="3">
    <source>
        <dbReference type="ARBA" id="ARBA00022598"/>
    </source>
</evidence>
<evidence type="ECO:0000313" key="13">
    <source>
        <dbReference type="Proteomes" id="UP000662818"/>
    </source>
</evidence>
<comment type="cofactor">
    <cofactor evidence="1">
        <name>biotin</name>
        <dbReference type="ChEBI" id="CHEBI:57586"/>
    </cofactor>
</comment>
<evidence type="ECO:0000259" key="9">
    <source>
        <dbReference type="PROSITE" id="PS50968"/>
    </source>
</evidence>
<evidence type="ECO:0000313" key="12">
    <source>
        <dbReference type="EMBL" id="QSR28796.1"/>
    </source>
</evidence>
<keyword evidence="3" id="KW-0436">Ligase</keyword>
<dbReference type="InterPro" id="IPR001882">
    <property type="entry name" value="Biotin_BS"/>
</dbReference>
<dbReference type="InterPro" id="IPR005482">
    <property type="entry name" value="Biotin_COase_C"/>
</dbReference>
<dbReference type="SUPFAM" id="SSF52440">
    <property type="entry name" value="PreATP-grasp domain"/>
    <property type="match status" value="1"/>
</dbReference>
<evidence type="ECO:0000256" key="4">
    <source>
        <dbReference type="ARBA" id="ARBA00022741"/>
    </source>
</evidence>
<dbReference type="PROSITE" id="PS50968">
    <property type="entry name" value="BIOTINYL_LIPOYL"/>
    <property type="match status" value="1"/>
</dbReference>
<dbReference type="InterPro" id="IPR016185">
    <property type="entry name" value="PreATP-grasp_dom_sf"/>
</dbReference>
<dbReference type="Gene3D" id="2.40.50.100">
    <property type="match status" value="1"/>
</dbReference>
<evidence type="ECO:0000256" key="8">
    <source>
        <dbReference type="SAM" id="MobiDB-lite"/>
    </source>
</evidence>
<dbReference type="SUPFAM" id="SSF51246">
    <property type="entry name" value="Rudiment single hybrid motif"/>
    <property type="match status" value="1"/>
</dbReference>
<dbReference type="InterPro" id="IPR000089">
    <property type="entry name" value="Biotin_lipoyl"/>
</dbReference>
<dbReference type="InterPro" id="IPR050856">
    <property type="entry name" value="Biotin_carboxylase_complex"/>
</dbReference>